<dbReference type="Proteomes" id="UP000239867">
    <property type="component" value="Chromosome"/>
</dbReference>
<dbReference type="InterPro" id="IPR017871">
    <property type="entry name" value="ABC_transporter-like_CS"/>
</dbReference>
<dbReference type="EMBL" id="CP021255">
    <property type="protein sequence ID" value="AVD71997.1"/>
    <property type="molecule type" value="Genomic_DNA"/>
</dbReference>
<dbReference type="PANTHER" id="PTHR42939:SF1">
    <property type="entry name" value="ABC TRANSPORTER ATP-BINDING PROTEIN ALBC-RELATED"/>
    <property type="match status" value="1"/>
</dbReference>
<dbReference type="OrthoDB" id="9809450at2"/>
<name>A0A2L1GQU0_9BACT</name>
<dbReference type="AlphaFoldDB" id="A0A2L1GQU0"/>
<sequence length="246" mass="27255">MSDISYKAVHKKYRTGHKQRTVLESLTLSVASGEFYGLLGPNGAGKSTSIKLLLDLIRPDSGSISIRGLSNRQPPARRPIGYLPENPYFYHYLSGWDTLLFCGQASGMEKRQVRERGAELLEVLELTEAASRPVRSFSKGMSQRLGLAAALVHDPDILILDEPMSGLDPLGRHLVATLLGDLKKRGKTIFMSSHILSDIERLCDRVGIVYKSKLCFHGSVHELMRGHADLEAAFLAVVQKREEELA</sequence>
<evidence type="ECO:0000256" key="2">
    <source>
        <dbReference type="ARBA" id="ARBA00022741"/>
    </source>
</evidence>
<keyword evidence="1" id="KW-0813">Transport</keyword>
<dbReference type="InterPro" id="IPR027417">
    <property type="entry name" value="P-loop_NTPase"/>
</dbReference>
<evidence type="ECO:0000256" key="1">
    <source>
        <dbReference type="ARBA" id="ARBA00022448"/>
    </source>
</evidence>
<keyword evidence="2" id="KW-0547">Nucleotide-binding</keyword>
<dbReference type="Pfam" id="PF00005">
    <property type="entry name" value="ABC_tran"/>
    <property type="match status" value="1"/>
</dbReference>
<dbReference type="InterPro" id="IPR003593">
    <property type="entry name" value="AAA+_ATPase"/>
</dbReference>
<dbReference type="PROSITE" id="PS00211">
    <property type="entry name" value="ABC_TRANSPORTER_1"/>
    <property type="match status" value="1"/>
</dbReference>
<dbReference type="PROSITE" id="PS50893">
    <property type="entry name" value="ABC_TRANSPORTER_2"/>
    <property type="match status" value="1"/>
</dbReference>
<dbReference type="GO" id="GO:0016887">
    <property type="term" value="F:ATP hydrolysis activity"/>
    <property type="evidence" value="ECO:0007669"/>
    <property type="project" value="InterPro"/>
</dbReference>
<dbReference type="CDD" id="cd03230">
    <property type="entry name" value="ABC_DR_subfamily_A"/>
    <property type="match status" value="1"/>
</dbReference>
<dbReference type="InterPro" id="IPR051782">
    <property type="entry name" value="ABC_Transporter_VariousFunc"/>
</dbReference>
<dbReference type="KEGG" id="deo:CAY53_11355"/>
<evidence type="ECO:0000313" key="6">
    <source>
        <dbReference type="Proteomes" id="UP000239867"/>
    </source>
</evidence>
<evidence type="ECO:0000259" key="4">
    <source>
        <dbReference type="PROSITE" id="PS50893"/>
    </source>
</evidence>
<reference evidence="5 6" key="1">
    <citation type="journal article" date="2018" name="MBio">
        <title>Insights into the evolution of host association through the isolation and characterization of a novel human periodontal pathobiont, Desulfobulbus oralis.</title>
        <authorList>
            <person name="Cross K.L."/>
            <person name="Chirania P."/>
            <person name="Xiong W."/>
            <person name="Beall C.J."/>
            <person name="Elkins J.G."/>
            <person name="Giannone R.J."/>
            <person name="Griffen A.L."/>
            <person name="Guss A.M."/>
            <person name="Hettich R.L."/>
            <person name="Joshi S.S."/>
            <person name="Mokrzan E.M."/>
            <person name="Martin R.K."/>
            <person name="Zhulin I.B."/>
            <person name="Leys E.J."/>
            <person name="Podar M."/>
        </authorList>
    </citation>
    <scope>NUCLEOTIDE SEQUENCE [LARGE SCALE GENOMIC DNA]</scope>
    <source>
        <strain evidence="5 6">ORNL</strain>
    </source>
</reference>
<dbReference type="Gene3D" id="3.40.50.300">
    <property type="entry name" value="P-loop containing nucleotide triphosphate hydrolases"/>
    <property type="match status" value="1"/>
</dbReference>
<gene>
    <name evidence="5" type="ORF">CAY53_11355</name>
</gene>
<organism evidence="5 6">
    <name type="scientific">Desulfobulbus oralis</name>
    <dbReference type="NCBI Taxonomy" id="1986146"/>
    <lineage>
        <taxon>Bacteria</taxon>
        <taxon>Pseudomonadati</taxon>
        <taxon>Thermodesulfobacteriota</taxon>
        <taxon>Desulfobulbia</taxon>
        <taxon>Desulfobulbales</taxon>
        <taxon>Desulfobulbaceae</taxon>
        <taxon>Desulfobulbus</taxon>
    </lineage>
</organism>
<protein>
    <recommendedName>
        <fullName evidence="4">ABC transporter domain-containing protein</fullName>
    </recommendedName>
</protein>
<keyword evidence="6" id="KW-1185">Reference proteome</keyword>
<dbReference type="PANTHER" id="PTHR42939">
    <property type="entry name" value="ABC TRANSPORTER ATP-BINDING PROTEIN ALBC-RELATED"/>
    <property type="match status" value="1"/>
</dbReference>
<dbReference type="InterPro" id="IPR003439">
    <property type="entry name" value="ABC_transporter-like_ATP-bd"/>
</dbReference>
<keyword evidence="3" id="KW-0067">ATP-binding</keyword>
<dbReference type="SMART" id="SM00382">
    <property type="entry name" value="AAA"/>
    <property type="match status" value="1"/>
</dbReference>
<dbReference type="SUPFAM" id="SSF52540">
    <property type="entry name" value="P-loop containing nucleoside triphosphate hydrolases"/>
    <property type="match status" value="1"/>
</dbReference>
<proteinExistence type="predicted"/>
<dbReference type="RefSeq" id="WP_104937203.1">
    <property type="nucleotide sequence ID" value="NZ_CP021255.1"/>
</dbReference>
<evidence type="ECO:0000313" key="5">
    <source>
        <dbReference type="EMBL" id="AVD71997.1"/>
    </source>
</evidence>
<dbReference type="GO" id="GO:0005524">
    <property type="term" value="F:ATP binding"/>
    <property type="evidence" value="ECO:0007669"/>
    <property type="project" value="UniProtKB-KW"/>
</dbReference>
<evidence type="ECO:0000256" key="3">
    <source>
        <dbReference type="ARBA" id="ARBA00022840"/>
    </source>
</evidence>
<feature type="domain" description="ABC transporter" evidence="4">
    <location>
        <begin position="4"/>
        <end position="236"/>
    </location>
</feature>
<accession>A0A2L1GQU0</accession>